<dbReference type="PANTHER" id="PTHR43433">
    <property type="entry name" value="HYDROLASE, ALPHA/BETA FOLD FAMILY PROTEIN"/>
    <property type="match status" value="1"/>
</dbReference>
<protein>
    <recommendedName>
        <fullName evidence="1">AB hydrolase-1 domain-containing protein</fullName>
    </recommendedName>
</protein>
<dbReference type="Gene3D" id="3.40.50.1820">
    <property type="entry name" value="alpha/beta hydrolase"/>
    <property type="match status" value="1"/>
</dbReference>
<dbReference type="AlphaFoldDB" id="A0A0D2PER8"/>
<dbReference type="InterPro" id="IPR050471">
    <property type="entry name" value="AB_hydrolase"/>
</dbReference>
<dbReference type="OMA" id="YEYFDIQ"/>
<sequence length="307" mass="34426">MASGYSTFNLPDGAKLAYEILGAYHLAMRTTPIVLVCGMSSVRIDYERLAASLVKTRPVLLYDHRGMGDSMLVPTEDEDLTIELLARDLVALLTYLEWKEVAVVGYSMGGVIAQQMLLLRHHPHTPTTLPFRVTHLFLAGTRSVVVRTAGLPVAPPPPSGIRITEEKITTVRRVLGSLVDPTWIEANGPRFDVLFRRAINPTIKRSPMLIAKQGAALQKFDFVNLIHKLPQDIQIMVIHGHLDQVIPFHCGEEILNYIPQARLVETGTVPGQVPSLDFGHFWYEYFDIQVWHDVINNFMNGYNSCET</sequence>
<dbReference type="STRING" id="945553.A0A0D2PER8"/>
<dbReference type="InterPro" id="IPR029058">
    <property type="entry name" value="AB_hydrolase_fold"/>
</dbReference>
<accession>A0A0D2PER8</accession>
<keyword evidence="3" id="KW-1185">Reference proteome</keyword>
<evidence type="ECO:0000313" key="2">
    <source>
        <dbReference type="EMBL" id="KJA27076.1"/>
    </source>
</evidence>
<dbReference type="SUPFAM" id="SSF53474">
    <property type="entry name" value="alpha/beta-Hydrolases"/>
    <property type="match status" value="1"/>
</dbReference>
<gene>
    <name evidence="2" type="ORF">HYPSUDRAFT_35623</name>
</gene>
<dbReference type="OrthoDB" id="8119704at2759"/>
<dbReference type="Pfam" id="PF12697">
    <property type="entry name" value="Abhydrolase_6"/>
    <property type="match status" value="1"/>
</dbReference>
<name>A0A0D2PER8_HYPSF</name>
<dbReference type="Proteomes" id="UP000054270">
    <property type="component" value="Unassembled WGS sequence"/>
</dbReference>
<dbReference type="EMBL" id="KN817525">
    <property type="protein sequence ID" value="KJA27076.1"/>
    <property type="molecule type" value="Genomic_DNA"/>
</dbReference>
<dbReference type="PANTHER" id="PTHR43433:SF5">
    <property type="entry name" value="AB HYDROLASE-1 DOMAIN-CONTAINING PROTEIN"/>
    <property type="match status" value="1"/>
</dbReference>
<evidence type="ECO:0000313" key="3">
    <source>
        <dbReference type="Proteomes" id="UP000054270"/>
    </source>
</evidence>
<proteinExistence type="predicted"/>
<dbReference type="InterPro" id="IPR000073">
    <property type="entry name" value="AB_hydrolase_1"/>
</dbReference>
<evidence type="ECO:0000259" key="1">
    <source>
        <dbReference type="Pfam" id="PF12697"/>
    </source>
</evidence>
<organism evidence="2 3">
    <name type="scientific">Hypholoma sublateritium (strain FD-334 SS-4)</name>
    <dbReference type="NCBI Taxonomy" id="945553"/>
    <lineage>
        <taxon>Eukaryota</taxon>
        <taxon>Fungi</taxon>
        <taxon>Dikarya</taxon>
        <taxon>Basidiomycota</taxon>
        <taxon>Agaricomycotina</taxon>
        <taxon>Agaricomycetes</taxon>
        <taxon>Agaricomycetidae</taxon>
        <taxon>Agaricales</taxon>
        <taxon>Agaricineae</taxon>
        <taxon>Strophariaceae</taxon>
        <taxon>Hypholoma</taxon>
    </lineage>
</organism>
<reference evidence="3" key="1">
    <citation type="submission" date="2014-04" db="EMBL/GenBank/DDBJ databases">
        <title>Evolutionary Origins and Diversification of the Mycorrhizal Mutualists.</title>
        <authorList>
            <consortium name="DOE Joint Genome Institute"/>
            <consortium name="Mycorrhizal Genomics Consortium"/>
            <person name="Kohler A."/>
            <person name="Kuo A."/>
            <person name="Nagy L.G."/>
            <person name="Floudas D."/>
            <person name="Copeland A."/>
            <person name="Barry K.W."/>
            <person name="Cichocki N."/>
            <person name="Veneault-Fourrey C."/>
            <person name="LaButti K."/>
            <person name="Lindquist E.A."/>
            <person name="Lipzen A."/>
            <person name="Lundell T."/>
            <person name="Morin E."/>
            <person name="Murat C."/>
            <person name="Riley R."/>
            <person name="Ohm R."/>
            <person name="Sun H."/>
            <person name="Tunlid A."/>
            <person name="Henrissat B."/>
            <person name="Grigoriev I.V."/>
            <person name="Hibbett D.S."/>
            <person name="Martin F."/>
        </authorList>
    </citation>
    <scope>NUCLEOTIDE SEQUENCE [LARGE SCALE GENOMIC DNA]</scope>
    <source>
        <strain evidence="3">FD-334 SS-4</strain>
    </source>
</reference>
<feature type="domain" description="AB hydrolase-1" evidence="1">
    <location>
        <begin position="33"/>
        <end position="247"/>
    </location>
</feature>